<gene>
    <name evidence="2" type="ORF">MOQ_000157</name>
</gene>
<keyword evidence="1" id="KW-0812">Transmembrane</keyword>
<dbReference type="Pfam" id="PF08757">
    <property type="entry name" value="CotH"/>
    <property type="match status" value="1"/>
</dbReference>
<dbReference type="InterPro" id="IPR012334">
    <property type="entry name" value="Pectin_lyas_fold"/>
</dbReference>
<proteinExistence type="predicted"/>
<dbReference type="SUPFAM" id="SSF51126">
    <property type="entry name" value="Pectin lyase-like"/>
    <property type="match status" value="1"/>
</dbReference>
<sequence length="1301" mass="146227">MAIPNPRRWRREFGGTRKRRIRIVLRFLFSSLCLFVIGMFLLLLLAANEKRTFEKELTAREIPFPSANEFFTRVSFVMSNAMATAWRNSSDRLEFPVEMWVERVAVRPAAATTVPLPAVLQKTTVLATLYGKSSLKLKRTKRRSLYIRSDSPIFFVTPNPALSPNPFKRNTTVAFKEFILLSLWEDIHRIAYRTSVDLLQHLDLIFSYAQLVELRCYPPLQESRLDHPCAPSVAGVSVRDGVRVGRTLGVYLVIEPPALAIWRRMNEAFSAFEELANESLRDVIDLAIHGSPATLQRREYESVTEHTARITYWRQMWRAAKKSSPDNLEHALEIGTRDFLSFSEPRHDLSHVPSFLKNSSFLPSYRLLEKDPWHYSVHSETAVNKTVNPRKQFLDIPQYMAWMAVNTILQNGDYDDEVYFYGVLQPLQYGKAKFQLPIYMGVMGWDYDTVFTPCHRKLWFKASVMYCAETTLDKSIYDTEAFIYRYTDMLWDMTRRIDRERFSRSVQVAENELQTILYGAPGTTMATFDQAKREYDAGVRWIMGAFLEQRQILLRALASYFPVNEVSHCDQTSERDPKALEIHTREAHLELMKRLSIIVKVKRSRVSARWGFLVGGVQSALGVDLPEEEEYQLPDAGMYCARVSAVASFFTSVGLLPPPKGRGKWEAPGFWFVDIPLVEPSTSRGTAEFGLWSFNKFLPMQYSMKTPDVGTTLSIVMPPVWPQDSKEKRGVFVSRVLFPEKGSESSVFRWSRKNTPIFTLDAPTQETMIVRGFSAVRFFVPEESEDELLLAQLHEEKNTLGGPVLFASNSSTTRLRIGDLEIEQSVSLVSVAAPPRALSLADGLVDAKGVKFGGSLVKQTVLRCVPENATVAESVVKEGLTLRLAECPIFISGSFEVSRGATLEVAAGCVVVMRPEAMLRVTGVLQFNGTVASPIVVTSESTESASSWRTIHVDSPTATLYASFTFFTGSGVKGLRVANTGKHHSHSAAISATNKASVYLRHSFLLELQGAGIAAGSEAEVQVEDSLVQWAQMGIECVQCTFTSRRSVWTHFPSWDEAYADNDNDAMYLSGGKHRVIDSVIAHTKDDGIDSGAMGNGGSLVVHNTIVEGCMHEGVALSSDPKGYREVVISHTIVQYCQQGIESGYASKQHTASITNSLIRKCAVGVRYGDNYHWSHCDGKLTLQNTTLAQNEVNVMNYERRHQIPQDPEYFHSEGVLSQRHWKLLRDAARDSALPLAVAPPEAVVKLLMDVRRRELQKTGWEGCRDMFLLPGNSTLIVDDVDDAAAFTEELRVTEDVTVSF</sequence>
<dbReference type="InterPro" id="IPR014867">
    <property type="entry name" value="Spore_coat_CotH_CotH2/3/7"/>
</dbReference>
<keyword evidence="3" id="KW-1185">Reference proteome</keyword>
<evidence type="ECO:0000313" key="3">
    <source>
        <dbReference type="Proteomes" id="UP000007350"/>
    </source>
</evidence>
<protein>
    <recommendedName>
        <fullName evidence="4">Right handed beta helix domain-containing protein</fullName>
    </recommendedName>
</protein>
<keyword evidence="1" id="KW-1133">Transmembrane helix</keyword>
<dbReference type="OrthoDB" id="244666at2759"/>
<dbReference type="Proteomes" id="UP000007350">
    <property type="component" value="Unassembled WGS sequence"/>
</dbReference>
<accession>K2NP69</accession>
<reference evidence="2 3" key="1">
    <citation type="journal article" date="2012" name="BMC Genomics">
        <title>Comparative genomic analysis of human infective Trypanosoma cruzi lineages with the bat-restricted subspecies T. cruzi marinkellei.</title>
        <authorList>
            <person name="Franzen O."/>
            <person name="Talavera-Lopez C."/>
            <person name="Ochaya S."/>
            <person name="Butler C.E."/>
            <person name="Messenger L.A."/>
            <person name="Lewis M.D."/>
            <person name="Llewellyn M.S."/>
            <person name="Marinkelle C.J."/>
            <person name="Tyler K.M."/>
            <person name="Miles M.A."/>
            <person name="Andersson B."/>
        </authorList>
    </citation>
    <scope>NUCLEOTIDE SEQUENCE [LARGE SCALE GENOMIC DNA]</scope>
    <source>
        <strain evidence="2 3">B7</strain>
    </source>
</reference>
<evidence type="ECO:0008006" key="4">
    <source>
        <dbReference type="Google" id="ProtNLM"/>
    </source>
</evidence>
<evidence type="ECO:0000313" key="2">
    <source>
        <dbReference type="EMBL" id="EKF39614.1"/>
    </source>
</evidence>
<organism evidence="2 3">
    <name type="scientific">Trypanosoma cruzi marinkellei</name>
    <dbReference type="NCBI Taxonomy" id="85056"/>
    <lineage>
        <taxon>Eukaryota</taxon>
        <taxon>Discoba</taxon>
        <taxon>Euglenozoa</taxon>
        <taxon>Kinetoplastea</taxon>
        <taxon>Metakinetoplastina</taxon>
        <taxon>Trypanosomatida</taxon>
        <taxon>Trypanosomatidae</taxon>
        <taxon>Trypanosoma</taxon>
        <taxon>Schizotrypanum</taxon>
    </lineage>
</organism>
<evidence type="ECO:0000256" key="1">
    <source>
        <dbReference type="SAM" id="Phobius"/>
    </source>
</evidence>
<keyword evidence="1" id="KW-0472">Membrane</keyword>
<feature type="transmembrane region" description="Helical" evidence="1">
    <location>
        <begin position="21"/>
        <end position="47"/>
    </location>
</feature>
<dbReference type="EMBL" id="AHKC01000670">
    <property type="protein sequence ID" value="EKF39614.1"/>
    <property type="molecule type" value="Genomic_DNA"/>
</dbReference>
<dbReference type="InterPro" id="IPR011050">
    <property type="entry name" value="Pectin_lyase_fold/virulence"/>
</dbReference>
<dbReference type="Gene3D" id="2.160.20.10">
    <property type="entry name" value="Single-stranded right-handed beta-helix, Pectin lyase-like"/>
    <property type="match status" value="1"/>
</dbReference>
<name>K2NP69_TRYCR</name>
<comment type="caution">
    <text evidence="2">The sequence shown here is derived from an EMBL/GenBank/DDBJ whole genome shotgun (WGS) entry which is preliminary data.</text>
</comment>